<proteinExistence type="predicted"/>
<reference evidence="1" key="1">
    <citation type="journal article" date="2021" name="Proc. Natl. Acad. Sci. U.S.A.">
        <title>A Catalog of Tens of Thousands of Viruses from Human Metagenomes Reveals Hidden Associations with Chronic Diseases.</title>
        <authorList>
            <person name="Tisza M.J."/>
            <person name="Buck C.B."/>
        </authorList>
    </citation>
    <scope>NUCLEOTIDE SEQUENCE</scope>
    <source>
        <strain evidence="1">Cttm829</strain>
    </source>
</reference>
<name>A0A8S5PDX3_9CAUD</name>
<accession>A0A8S5PDX3</accession>
<evidence type="ECO:0000313" key="1">
    <source>
        <dbReference type="EMBL" id="DAE05383.1"/>
    </source>
</evidence>
<sequence>MNTIAKELAKQAKSKGICDDWHKQLKSLTDKRAMVDMYIRGIDFCLSNEFPNNEYIRDNFKGIMEEKGVFLDDDVSLVNFRRCVALGKTKGSVKATCYKVCEVFAKHESNLNIIVEDNAFVEIDMFDNSVVSVTSSGKAKVHINHYGGTLTFDEREESIIKVVEKNKKTY</sequence>
<dbReference type="EMBL" id="BK015409">
    <property type="protein sequence ID" value="DAE05383.1"/>
    <property type="molecule type" value="Genomic_DNA"/>
</dbReference>
<organism evidence="1">
    <name type="scientific">Siphoviridae sp. cttm829</name>
    <dbReference type="NCBI Taxonomy" id="2825707"/>
    <lineage>
        <taxon>Viruses</taxon>
        <taxon>Duplodnaviria</taxon>
        <taxon>Heunggongvirae</taxon>
        <taxon>Uroviricota</taxon>
        <taxon>Caudoviricetes</taxon>
    </lineage>
</organism>
<protein>
    <submittedName>
        <fullName evidence="1">Uncharacterized protein</fullName>
    </submittedName>
</protein>